<evidence type="ECO:0000313" key="2">
    <source>
        <dbReference type="EMBL" id="NOV43515.1"/>
    </source>
</evidence>
<reference evidence="2" key="1">
    <citation type="submission" date="2019-09" db="EMBL/GenBank/DDBJ databases">
        <title>Organ-specific transcriptomic study of the physiology of the cattle tick, Rhipicephalus microplus.</title>
        <authorList>
            <person name="Tirloni L."/>
            <person name="Braz G."/>
            <person name="Gandara A.C.P."/>
            <person name="Sabadin G.A."/>
            <person name="da Silva R.M."/>
            <person name="Guizzo M.G."/>
            <person name="Machado J.A."/>
            <person name="Costa E.P."/>
            <person name="Gomes H.F."/>
            <person name="Moraes J."/>
            <person name="Mota M.B.S."/>
            <person name="Mesquita R.D."/>
            <person name="Alvarenga P.H."/>
            <person name="Alves F."/>
            <person name="Seixas A."/>
            <person name="da Fonseca R.N."/>
            <person name="Fogaca A."/>
            <person name="Logullo C."/>
            <person name="Tanaka A."/>
            <person name="Daffre S."/>
            <person name="Termignoni C."/>
            <person name="Vaz I.S.Jr."/>
            <person name="Oliveira P.L."/>
            <person name="Ribeiro J.M."/>
        </authorList>
    </citation>
    <scope>NUCLEOTIDE SEQUENCE</scope>
    <source>
        <strain evidence="2">Porto Alegre</strain>
    </source>
</reference>
<protein>
    <submittedName>
        <fullName evidence="2">Putative secreted protein</fullName>
    </submittedName>
</protein>
<feature type="chain" id="PRO_5027098969" evidence="1">
    <location>
        <begin position="25"/>
        <end position="71"/>
    </location>
</feature>
<organism evidence="2">
    <name type="scientific">Rhipicephalus microplus</name>
    <name type="common">Cattle tick</name>
    <name type="synonym">Boophilus microplus</name>
    <dbReference type="NCBI Taxonomy" id="6941"/>
    <lineage>
        <taxon>Eukaryota</taxon>
        <taxon>Metazoa</taxon>
        <taxon>Ecdysozoa</taxon>
        <taxon>Arthropoda</taxon>
        <taxon>Chelicerata</taxon>
        <taxon>Arachnida</taxon>
        <taxon>Acari</taxon>
        <taxon>Parasitiformes</taxon>
        <taxon>Ixodida</taxon>
        <taxon>Ixodoidea</taxon>
        <taxon>Ixodidae</taxon>
        <taxon>Rhipicephalinae</taxon>
        <taxon>Rhipicephalus</taxon>
        <taxon>Boophilus</taxon>
    </lineage>
</organism>
<evidence type="ECO:0000256" key="1">
    <source>
        <dbReference type="SAM" id="SignalP"/>
    </source>
</evidence>
<proteinExistence type="predicted"/>
<accession>A0A6M2DBH5</accession>
<dbReference type="EMBL" id="GHWJ01010778">
    <property type="protein sequence ID" value="NOV43515.1"/>
    <property type="molecule type" value="Transcribed_RNA"/>
</dbReference>
<feature type="signal peptide" evidence="1">
    <location>
        <begin position="1"/>
        <end position="24"/>
    </location>
</feature>
<dbReference type="AlphaFoldDB" id="A0A6M2DBH5"/>
<sequence>MHRFSLHVLILLATFILLFRQQIALITHVASNNSRRVTYYLDVRKTILCFIRHFQHVGVHARELKVRWRSV</sequence>
<keyword evidence="1" id="KW-0732">Signal</keyword>
<name>A0A6M2DBH5_RHIMP</name>